<dbReference type="PANTHER" id="PTHR42208">
    <property type="entry name" value="HEAVY METAL TRANSPORTER-RELATED"/>
    <property type="match status" value="1"/>
</dbReference>
<dbReference type="EMBL" id="LJCO01000096">
    <property type="protein sequence ID" value="KPV40898.1"/>
    <property type="molecule type" value="Genomic_DNA"/>
</dbReference>
<feature type="transmembrane region" description="Helical" evidence="1">
    <location>
        <begin position="173"/>
        <end position="199"/>
    </location>
</feature>
<sequence length="243" mass="26050">MHGITLIGWAFGVGILQGFLHCSGMCGPFVMAFSLSRGAAKEGDKSLGRFFSWFMSGHVVHNLGRVFTFTVIGSIFGLLGTFVNAASRLNGLQALAGFIGGGLMILWAVDEFLTGHGGGFLEKWSLLRFNSVQSLMRKDLSRQPFMAGAILGLHPCGLLFAMLVSAAATGSVWMGGTVMLVFGIGTMPALLVIALLGWYGRKRFTSRKFSYVAAVLIAASGVLFILRGMSVNGWIPEVSPWLF</sequence>
<dbReference type="AlphaFoldDB" id="A0A0P9CW59"/>
<keyword evidence="4" id="KW-1185">Reference proteome</keyword>
<feature type="transmembrane region" description="Helical" evidence="1">
    <location>
        <begin position="6"/>
        <end position="35"/>
    </location>
</feature>
<keyword evidence="1" id="KW-0812">Transmembrane</keyword>
<feature type="transmembrane region" description="Helical" evidence="1">
    <location>
        <begin position="211"/>
        <end position="235"/>
    </location>
</feature>
<accession>A0A0P9CW59</accession>
<feature type="domain" description="Urease accessory protein UreH-like transmembrane" evidence="2">
    <location>
        <begin position="10"/>
        <end position="222"/>
    </location>
</feature>
<evidence type="ECO:0000313" key="3">
    <source>
        <dbReference type="EMBL" id="KPV40898.1"/>
    </source>
</evidence>
<dbReference type="PATRIC" id="fig|471514.4.peg.1863"/>
<comment type="caution">
    <text evidence="3">The sequence shown here is derived from an EMBL/GenBank/DDBJ whole genome shotgun (WGS) entry which is preliminary data.</text>
</comment>
<dbReference type="STRING" id="471514.AN477_21745"/>
<gene>
    <name evidence="3" type="ORF">AN477_21745</name>
</gene>
<organism evidence="3 4">
    <name type="scientific">Alicyclobacillus ferrooxydans</name>
    <dbReference type="NCBI Taxonomy" id="471514"/>
    <lineage>
        <taxon>Bacteria</taxon>
        <taxon>Bacillati</taxon>
        <taxon>Bacillota</taxon>
        <taxon>Bacilli</taxon>
        <taxon>Bacillales</taxon>
        <taxon>Alicyclobacillaceae</taxon>
        <taxon>Alicyclobacillus</taxon>
    </lineage>
</organism>
<keyword evidence="1" id="KW-1133">Transmembrane helix</keyword>
<evidence type="ECO:0000259" key="2">
    <source>
        <dbReference type="Pfam" id="PF13386"/>
    </source>
</evidence>
<dbReference type="Proteomes" id="UP000050482">
    <property type="component" value="Unassembled WGS sequence"/>
</dbReference>
<dbReference type="PANTHER" id="PTHR42208:SF1">
    <property type="entry name" value="HEAVY METAL TRANSPORTER"/>
    <property type="match status" value="1"/>
</dbReference>
<dbReference type="InterPro" id="IPR039447">
    <property type="entry name" value="UreH-like_TM_dom"/>
</dbReference>
<keyword evidence="1" id="KW-0472">Membrane</keyword>
<name>A0A0P9CW59_9BACL</name>
<protein>
    <recommendedName>
        <fullName evidence="2">Urease accessory protein UreH-like transmembrane domain-containing protein</fullName>
    </recommendedName>
</protein>
<dbReference type="OrthoDB" id="9800141at2"/>
<feature type="transmembrane region" description="Helical" evidence="1">
    <location>
        <begin position="145"/>
        <end position="167"/>
    </location>
</feature>
<reference evidence="3 4" key="1">
    <citation type="submission" date="2015-09" db="EMBL/GenBank/DDBJ databases">
        <title>Draft genome sequence of Alicyclobacillus ferrooxydans DSM 22381.</title>
        <authorList>
            <person name="Hemp J."/>
        </authorList>
    </citation>
    <scope>NUCLEOTIDE SEQUENCE [LARGE SCALE GENOMIC DNA]</scope>
    <source>
        <strain evidence="3 4">TC-34</strain>
    </source>
</reference>
<proteinExistence type="predicted"/>
<dbReference type="RefSeq" id="WP_054971272.1">
    <property type="nucleotide sequence ID" value="NZ_LJCO01000096.1"/>
</dbReference>
<dbReference type="Pfam" id="PF13386">
    <property type="entry name" value="DsbD_2"/>
    <property type="match status" value="1"/>
</dbReference>
<feature type="transmembrane region" description="Helical" evidence="1">
    <location>
        <begin position="66"/>
        <end position="86"/>
    </location>
</feature>
<evidence type="ECO:0000256" key="1">
    <source>
        <dbReference type="SAM" id="Phobius"/>
    </source>
</evidence>
<evidence type="ECO:0000313" key="4">
    <source>
        <dbReference type="Proteomes" id="UP000050482"/>
    </source>
</evidence>